<proteinExistence type="predicted"/>
<dbReference type="AlphaFoldDB" id="A0A369T8K8"/>
<sequence>MVDYTMPERAHTALLTVDAQRDYFAQQSPVRSTGCGQVREPLRQVVEAFREQQLPIFHLIRFYRADASNVDLCRRKAVEEGMRVLMPGSMGAELIPEVAPADCPRIDPHLLLDGGVQALADGEEAIYKPRWGGFYRTPLEERLSVLGVNTVVICGCNFATSGRATVLEASERDFRVVMVPEACAGLSDEGQRELCRVGVHLMRVDQCQGWIAGRKNPGQAA</sequence>
<dbReference type="Gene3D" id="3.40.50.850">
    <property type="entry name" value="Isochorismatase-like"/>
    <property type="match status" value="1"/>
</dbReference>
<protein>
    <submittedName>
        <fullName evidence="3">Cysteine hydrolase</fullName>
    </submittedName>
</protein>
<evidence type="ECO:0000313" key="3">
    <source>
        <dbReference type="EMBL" id="RDD61659.1"/>
    </source>
</evidence>
<keyword evidence="1 3" id="KW-0378">Hydrolase</keyword>
<name>A0A369T8K8_9PROT</name>
<organism evidence="3 4">
    <name type="scientific">Ferruginivarius sediminum</name>
    <dbReference type="NCBI Taxonomy" id="2661937"/>
    <lineage>
        <taxon>Bacteria</taxon>
        <taxon>Pseudomonadati</taxon>
        <taxon>Pseudomonadota</taxon>
        <taxon>Alphaproteobacteria</taxon>
        <taxon>Rhodospirillales</taxon>
        <taxon>Rhodospirillaceae</taxon>
        <taxon>Ferruginivarius</taxon>
    </lineage>
</organism>
<dbReference type="PANTHER" id="PTHR43540:SF1">
    <property type="entry name" value="ISOCHORISMATASE HYDROLASE"/>
    <property type="match status" value="1"/>
</dbReference>
<dbReference type="PANTHER" id="PTHR43540">
    <property type="entry name" value="PEROXYUREIDOACRYLATE/UREIDOACRYLATE AMIDOHYDROLASE-RELATED"/>
    <property type="match status" value="1"/>
</dbReference>
<dbReference type="InterPro" id="IPR000868">
    <property type="entry name" value="Isochorismatase-like_dom"/>
</dbReference>
<dbReference type="GO" id="GO:0016787">
    <property type="term" value="F:hydrolase activity"/>
    <property type="evidence" value="ECO:0007669"/>
    <property type="project" value="UniProtKB-KW"/>
</dbReference>
<dbReference type="RefSeq" id="WP_114582461.1">
    <property type="nucleotide sequence ID" value="NZ_QPMH01000010.1"/>
</dbReference>
<evidence type="ECO:0000313" key="4">
    <source>
        <dbReference type="Proteomes" id="UP000253941"/>
    </source>
</evidence>
<dbReference type="CDD" id="cd00431">
    <property type="entry name" value="cysteine_hydrolases"/>
    <property type="match status" value="1"/>
</dbReference>
<gene>
    <name evidence="3" type="ORF">DRB17_12060</name>
</gene>
<feature type="domain" description="Isochorismatase-like" evidence="2">
    <location>
        <begin position="12"/>
        <end position="102"/>
    </location>
</feature>
<dbReference type="SUPFAM" id="SSF52499">
    <property type="entry name" value="Isochorismatase-like hydrolases"/>
    <property type="match status" value="1"/>
</dbReference>
<dbReference type="Proteomes" id="UP000253941">
    <property type="component" value="Unassembled WGS sequence"/>
</dbReference>
<feature type="domain" description="Isochorismatase-like" evidence="2">
    <location>
        <begin position="120"/>
        <end position="193"/>
    </location>
</feature>
<dbReference type="InterPro" id="IPR036380">
    <property type="entry name" value="Isochorismatase-like_sf"/>
</dbReference>
<dbReference type="Pfam" id="PF00857">
    <property type="entry name" value="Isochorismatase"/>
    <property type="match status" value="2"/>
</dbReference>
<keyword evidence="4" id="KW-1185">Reference proteome</keyword>
<evidence type="ECO:0000256" key="1">
    <source>
        <dbReference type="ARBA" id="ARBA00022801"/>
    </source>
</evidence>
<dbReference type="InterPro" id="IPR050272">
    <property type="entry name" value="Isochorismatase-like_hydrls"/>
</dbReference>
<dbReference type="EMBL" id="QPMH01000010">
    <property type="protein sequence ID" value="RDD61659.1"/>
    <property type="molecule type" value="Genomic_DNA"/>
</dbReference>
<reference evidence="3 4" key="1">
    <citation type="submission" date="2018-07" db="EMBL/GenBank/DDBJ databases">
        <title>Venubactetium sediminum gen. nov., sp. nov., isolated from a marine solar saltern.</title>
        <authorList>
            <person name="Wang S."/>
        </authorList>
    </citation>
    <scope>NUCLEOTIDE SEQUENCE [LARGE SCALE GENOMIC DNA]</scope>
    <source>
        <strain evidence="3 4">WD2A32</strain>
    </source>
</reference>
<evidence type="ECO:0000259" key="2">
    <source>
        <dbReference type="Pfam" id="PF00857"/>
    </source>
</evidence>
<comment type="caution">
    <text evidence="3">The sequence shown here is derived from an EMBL/GenBank/DDBJ whole genome shotgun (WGS) entry which is preliminary data.</text>
</comment>
<accession>A0A369T8K8</accession>